<evidence type="ECO:0000313" key="5">
    <source>
        <dbReference type="Proteomes" id="UP001596106"/>
    </source>
</evidence>
<dbReference type="PANTHER" id="PTHR48104:SF30">
    <property type="entry name" value="METACASPASE-1"/>
    <property type="match status" value="1"/>
</dbReference>
<gene>
    <name evidence="4" type="ORF">ACFPMF_20540</name>
</gene>
<dbReference type="SUPFAM" id="SSF52129">
    <property type="entry name" value="Caspase-like"/>
    <property type="match status" value="1"/>
</dbReference>
<dbReference type="SUPFAM" id="SSF52266">
    <property type="entry name" value="SGNH hydrolase"/>
    <property type="match status" value="1"/>
</dbReference>
<name>A0ABW0IGS8_9BACT</name>
<dbReference type="Gene3D" id="3.40.50.1110">
    <property type="entry name" value="SGNH hydrolase"/>
    <property type="match status" value="1"/>
</dbReference>
<dbReference type="InterPro" id="IPR036514">
    <property type="entry name" value="SGNH_hydro_sf"/>
</dbReference>
<dbReference type="Gene3D" id="3.40.50.1460">
    <property type="match status" value="1"/>
</dbReference>
<accession>A0ABW0IGS8</accession>
<dbReference type="InterPro" id="IPR050452">
    <property type="entry name" value="Metacaspase"/>
</dbReference>
<feature type="domain" description="SGNH hydrolase-type esterase" evidence="3">
    <location>
        <begin position="827"/>
        <end position="991"/>
    </location>
</feature>
<reference evidence="5" key="1">
    <citation type="journal article" date="2019" name="Int. J. Syst. Evol. Microbiol.">
        <title>The Global Catalogue of Microorganisms (GCM) 10K type strain sequencing project: providing services to taxonomists for standard genome sequencing and annotation.</title>
        <authorList>
            <consortium name="The Broad Institute Genomics Platform"/>
            <consortium name="The Broad Institute Genome Sequencing Center for Infectious Disease"/>
            <person name="Wu L."/>
            <person name="Ma J."/>
        </authorList>
    </citation>
    <scope>NUCLEOTIDE SEQUENCE [LARGE SCALE GENOMIC DNA]</scope>
    <source>
        <strain evidence="5">CCUG 55250</strain>
    </source>
</reference>
<evidence type="ECO:0000259" key="3">
    <source>
        <dbReference type="Pfam" id="PF13472"/>
    </source>
</evidence>
<comment type="caution">
    <text evidence="4">The sequence shown here is derived from an EMBL/GenBank/DDBJ whole genome shotgun (WGS) entry which is preliminary data.</text>
</comment>
<feature type="domain" description="Peptidase C14 caspase" evidence="2">
    <location>
        <begin position="16"/>
        <end position="280"/>
    </location>
</feature>
<dbReference type="InterPro" id="IPR029030">
    <property type="entry name" value="Caspase-like_dom_sf"/>
</dbReference>
<dbReference type="Pfam" id="PF13472">
    <property type="entry name" value="Lipase_GDSL_2"/>
    <property type="match status" value="1"/>
</dbReference>
<feature type="region of interest" description="Disordered" evidence="1">
    <location>
        <begin position="642"/>
        <end position="668"/>
    </location>
</feature>
<proteinExistence type="predicted"/>
<evidence type="ECO:0000256" key="1">
    <source>
        <dbReference type="SAM" id="MobiDB-lite"/>
    </source>
</evidence>
<dbReference type="RefSeq" id="WP_379848606.1">
    <property type="nucleotide sequence ID" value="NZ_JBHSMA010000007.1"/>
</dbReference>
<protein>
    <submittedName>
        <fullName evidence="4">Caspase family protein</fullName>
    </submittedName>
</protein>
<feature type="compositionally biased region" description="Basic and acidic residues" evidence="1">
    <location>
        <begin position="644"/>
        <end position="655"/>
    </location>
</feature>
<organism evidence="4 5">
    <name type="scientific">Larkinella bovis</name>
    <dbReference type="NCBI Taxonomy" id="683041"/>
    <lineage>
        <taxon>Bacteria</taxon>
        <taxon>Pseudomonadati</taxon>
        <taxon>Bacteroidota</taxon>
        <taxon>Cytophagia</taxon>
        <taxon>Cytophagales</taxon>
        <taxon>Spirosomataceae</taxon>
        <taxon>Larkinella</taxon>
    </lineage>
</organism>
<evidence type="ECO:0000259" key="2">
    <source>
        <dbReference type="Pfam" id="PF00656"/>
    </source>
</evidence>
<dbReference type="InterPro" id="IPR013830">
    <property type="entry name" value="SGNH_hydro"/>
</dbReference>
<dbReference type="InterPro" id="IPR011600">
    <property type="entry name" value="Pept_C14_caspase"/>
</dbReference>
<evidence type="ECO:0000313" key="4">
    <source>
        <dbReference type="EMBL" id="MFC5411723.1"/>
    </source>
</evidence>
<sequence length="1016" mass="113942">MESPNTVPADKPKLYSLVVGINAYQQVRSLSGAAQDAQTFARYLTELSGFEHHPLHLIDHEATKTALINGFRTHLSQAGPGDTALFYFAGHGAQETADQSLWPTETDGKLESIVCFDGDAANPWAYLLTDKELRFLIAELSQTGAHIVTIFDCCHSGDNTRFFDLLAGTPEGQRMQERRLAQSAPMRPYEGFLFHERFSEAELREKGLDQVMPLGKHVQLAACESDEAAVEDRENREGAFTKNLIAVLKAANSALSYQTLHNRVRQYMRFAYEQRPRISAAGDPSGQLLQTGFLNRAIDSQADAAEMTYNPAKKQWILDVGAIHGLGRTTKTIQVLDETGQPAFPGSPLKIGADYTLLKISSEQGAGLDKGKAYRVKVEGLLSEPVKLHLINHNGDVAEAAQLLATLTEKAGAFFVPEEREESADYTLHLCNGLWFFTRPGDENRPLVRTVPAEKPDWAYQELTNQLRHLAAWKYWKDLQNPEAPNPILTVSVTPEDSETVTLNGSNPPAVTIPLREGKSATGKTVWANKVRIQLTNPTSQTLYCTVLYLSRDFLSTKNFLPINEQLQAGNYRLEPGQSEWLGLPSRKSLTGRLDVVRLGLEETVRQYNWPDVTEYFKIIVSVNPLSEPTLAMLELDALPSPHTLDEKPASDETRASAFETEEDEAEFPDWSTQTVTLHMPNPVYNRVDLGELNRMLEPVLNDGLEVASPMADFALGLYFKPNPGDSALVLRDDLTLTGEEQRGLWGDLKSFVNDQIASQIRNRQYRQNLIKYPDRVRMVAGGDSWFQYPLLSDIVDYLARVYLVSSTPAVGSLKKYVEKSNFLETIAKVSPRYFLLSGGGPDFFGEAFATYIREQPEPNQPAPQRYLAGAFTTALDELEQNFQRLFRLIRLQNPNLRVLVHGYDYVLPSVTETQSGKPGPLTESLLKKGISDESEQKALVRWMIDRFNERLQRAAADYDQVIYMDLRGTIRPSTLTLKYWYDEFHPNDKGFLSLATRYSQRIGQLERERSAKTAG</sequence>
<dbReference type="Proteomes" id="UP001596106">
    <property type="component" value="Unassembled WGS sequence"/>
</dbReference>
<keyword evidence="5" id="KW-1185">Reference proteome</keyword>
<dbReference type="Pfam" id="PF00656">
    <property type="entry name" value="Peptidase_C14"/>
    <property type="match status" value="1"/>
</dbReference>
<dbReference type="PANTHER" id="PTHR48104">
    <property type="entry name" value="METACASPASE-4"/>
    <property type="match status" value="1"/>
</dbReference>
<dbReference type="EMBL" id="JBHSMA010000007">
    <property type="protein sequence ID" value="MFC5411723.1"/>
    <property type="molecule type" value="Genomic_DNA"/>
</dbReference>